<dbReference type="AlphaFoldDB" id="A0A7W8HJ41"/>
<dbReference type="GO" id="GO:0006744">
    <property type="term" value="P:ubiquinone biosynthetic process"/>
    <property type="evidence" value="ECO:0007669"/>
    <property type="project" value="UniProtKB-UniRule"/>
</dbReference>
<dbReference type="UniPathway" id="UPA00232"/>
<proteinExistence type="inferred from homology"/>
<keyword evidence="1" id="KW-0831">Ubiquinone biosynthesis</keyword>
<evidence type="ECO:0000313" key="4">
    <source>
        <dbReference type="Proteomes" id="UP000532440"/>
    </source>
</evidence>
<dbReference type="Proteomes" id="UP000532440">
    <property type="component" value="Unassembled WGS sequence"/>
</dbReference>
<dbReference type="InterPro" id="IPR007475">
    <property type="entry name" value="UbiK"/>
</dbReference>
<keyword evidence="4" id="KW-1185">Reference proteome</keyword>
<comment type="pathway">
    <text evidence="1">Cofactor biosynthesis; ubiquinone biosynthesis.</text>
</comment>
<comment type="caution">
    <text evidence="3">The sequence shown here is derived from an EMBL/GenBank/DDBJ whole genome shotgun (WGS) entry which is preliminary data.</text>
</comment>
<name>A0A7W8HJ41_9BURK</name>
<feature type="region of interest" description="Disordered" evidence="2">
    <location>
        <begin position="76"/>
        <end position="107"/>
    </location>
</feature>
<sequence>MSTDKQNILQDLQARLSELMRTSPAGDVERNLKAVLGQAFQRLELVTREEFDDYAALLASLRGRIAQLEESVTRLEAERSAPTSGVIGAVRADAQDGRSTTPTGEQP</sequence>
<dbReference type="RefSeq" id="WP_183968851.1">
    <property type="nucleotide sequence ID" value="NZ_BAABEW010000012.1"/>
</dbReference>
<dbReference type="PANTHER" id="PTHR38040">
    <property type="entry name" value="UBIQUINONE BIOSYNTHESIS ACCESSORY FACTOR UBIK"/>
    <property type="match status" value="1"/>
</dbReference>
<keyword evidence="1" id="KW-0963">Cytoplasm</keyword>
<comment type="similarity">
    <text evidence="1">Belongs to the UbiK family.</text>
</comment>
<dbReference type="EMBL" id="JACHGB010000005">
    <property type="protein sequence ID" value="MBB5272883.1"/>
    <property type="molecule type" value="Genomic_DNA"/>
</dbReference>
<dbReference type="Pfam" id="PF04380">
    <property type="entry name" value="BMFP"/>
    <property type="match status" value="1"/>
</dbReference>
<evidence type="ECO:0000256" key="1">
    <source>
        <dbReference type="HAMAP-Rule" id="MF_02216"/>
    </source>
</evidence>
<evidence type="ECO:0000313" key="3">
    <source>
        <dbReference type="EMBL" id="MBB5272883.1"/>
    </source>
</evidence>
<protein>
    <recommendedName>
        <fullName evidence="1">Ubiquinone biosynthesis accessory factor UbiK</fullName>
    </recommendedName>
</protein>
<comment type="function">
    <text evidence="1">Required for efficient ubiquinone (coenzyme Q) biosynthesis. UbiK is probably an accessory factor of Ubi enzymes and facilitates ubiquinone biosynthesis by acting as an assembly factor, a targeting factor, or both.</text>
</comment>
<accession>A0A7W8HJ41</accession>
<dbReference type="HAMAP" id="MF_02216">
    <property type="entry name" value="UbiK"/>
    <property type="match status" value="1"/>
</dbReference>
<comment type="subcellular location">
    <subcellularLocation>
        <location evidence="1">Cytoplasm</location>
    </subcellularLocation>
</comment>
<organism evidence="3 4">
    <name type="scientific">Quisquiliibacterium transsilvanicum</name>
    <dbReference type="NCBI Taxonomy" id="1549638"/>
    <lineage>
        <taxon>Bacteria</taxon>
        <taxon>Pseudomonadati</taxon>
        <taxon>Pseudomonadota</taxon>
        <taxon>Betaproteobacteria</taxon>
        <taxon>Burkholderiales</taxon>
        <taxon>Burkholderiaceae</taxon>
        <taxon>Quisquiliibacterium</taxon>
    </lineage>
</organism>
<reference evidence="3 4" key="1">
    <citation type="submission" date="2020-08" db="EMBL/GenBank/DDBJ databases">
        <title>Genomic Encyclopedia of Type Strains, Phase IV (KMG-IV): sequencing the most valuable type-strain genomes for metagenomic binning, comparative biology and taxonomic classification.</title>
        <authorList>
            <person name="Goeker M."/>
        </authorList>
    </citation>
    <scope>NUCLEOTIDE SEQUENCE [LARGE SCALE GENOMIC DNA]</scope>
    <source>
        <strain evidence="3 4">DSM 29781</strain>
    </source>
</reference>
<dbReference type="GO" id="GO:0005737">
    <property type="term" value="C:cytoplasm"/>
    <property type="evidence" value="ECO:0007669"/>
    <property type="project" value="UniProtKB-SubCell"/>
</dbReference>
<dbReference type="PANTHER" id="PTHR38040:SF1">
    <property type="entry name" value="UBIQUINONE BIOSYNTHESIS ACCESSORY FACTOR UBIK"/>
    <property type="match status" value="1"/>
</dbReference>
<evidence type="ECO:0000256" key="2">
    <source>
        <dbReference type="SAM" id="MobiDB-lite"/>
    </source>
</evidence>
<gene>
    <name evidence="1" type="primary">ubiK</name>
    <name evidence="3" type="ORF">HNQ70_002906</name>
</gene>
<feature type="compositionally biased region" description="Polar residues" evidence="2">
    <location>
        <begin position="97"/>
        <end position="107"/>
    </location>
</feature>